<organism evidence="2 3">
    <name type="scientific">Marasmius crinis-equi</name>
    <dbReference type="NCBI Taxonomy" id="585013"/>
    <lineage>
        <taxon>Eukaryota</taxon>
        <taxon>Fungi</taxon>
        <taxon>Dikarya</taxon>
        <taxon>Basidiomycota</taxon>
        <taxon>Agaricomycotina</taxon>
        <taxon>Agaricomycetes</taxon>
        <taxon>Agaricomycetidae</taxon>
        <taxon>Agaricales</taxon>
        <taxon>Marasmiineae</taxon>
        <taxon>Marasmiaceae</taxon>
        <taxon>Marasmius</taxon>
    </lineage>
</organism>
<feature type="transmembrane region" description="Helical" evidence="1">
    <location>
        <begin position="91"/>
        <end position="110"/>
    </location>
</feature>
<keyword evidence="1" id="KW-0812">Transmembrane</keyword>
<comment type="caution">
    <text evidence="2">The sequence shown here is derived from an EMBL/GenBank/DDBJ whole genome shotgun (WGS) entry which is preliminary data.</text>
</comment>
<keyword evidence="1" id="KW-0472">Membrane</keyword>
<dbReference type="EMBL" id="JBAHYK010001662">
    <property type="protein sequence ID" value="KAL0567144.1"/>
    <property type="molecule type" value="Genomic_DNA"/>
</dbReference>
<sequence>MSKKAEAYAISWSLHLTTFMIFNLHTALTGVQMSFVLYASQVQTPGFATNIRTTAIVFLLFFLSACVTFAVGFLFDLDVRARGRIAYRTTTMIRSHILVGLQAALVFAYPNRTANFMVSFPIGATIIIINFFFGFFPFLDRNPAGLIPRNDLAFDMTATLSSVSTACRFLEVLVGRPTEERLDRIAEILDIIKDGTQEKEERAPVALYPYRYAEGVSPFAGTGNKMY</sequence>
<feature type="transmembrane region" description="Helical" evidence="1">
    <location>
        <begin position="116"/>
        <end position="139"/>
    </location>
</feature>
<evidence type="ECO:0000313" key="2">
    <source>
        <dbReference type="EMBL" id="KAL0567144.1"/>
    </source>
</evidence>
<proteinExistence type="predicted"/>
<evidence type="ECO:0000256" key="1">
    <source>
        <dbReference type="SAM" id="Phobius"/>
    </source>
</evidence>
<evidence type="ECO:0000313" key="3">
    <source>
        <dbReference type="Proteomes" id="UP001465976"/>
    </source>
</evidence>
<protein>
    <submittedName>
        <fullName evidence="2">Uncharacterized protein</fullName>
    </submittedName>
</protein>
<accession>A0ABR3EW43</accession>
<dbReference type="Proteomes" id="UP001465976">
    <property type="component" value="Unassembled WGS sequence"/>
</dbReference>
<feature type="transmembrane region" description="Helical" evidence="1">
    <location>
        <begin position="12"/>
        <end position="35"/>
    </location>
</feature>
<feature type="transmembrane region" description="Helical" evidence="1">
    <location>
        <begin position="55"/>
        <end position="79"/>
    </location>
</feature>
<keyword evidence="1" id="KW-1133">Transmembrane helix</keyword>
<gene>
    <name evidence="2" type="ORF">V5O48_014843</name>
</gene>
<reference evidence="2 3" key="1">
    <citation type="submission" date="2024-02" db="EMBL/GenBank/DDBJ databases">
        <title>A draft genome for the cacao thread blight pathogen Marasmius crinis-equi.</title>
        <authorList>
            <person name="Cohen S.P."/>
            <person name="Baruah I.K."/>
            <person name="Amoako-Attah I."/>
            <person name="Bukari Y."/>
            <person name="Meinhardt L.W."/>
            <person name="Bailey B.A."/>
        </authorList>
    </citation>
    <scope>NUCLEOTIDE SEQUENCE [LARGE SCALE GENOMIC DNA]</scope>
    <source>
        <strain evidence="2 3">GH-76</strain>
    </source>
</reference>
<keyword evidence="3" id="KW-1185">Reference proteome</keyword>
<name>A0ABR3EW43_9AGAR</name>